<reference evidence="2" key="1">
    <citation type="journal article" date="2023" name="Mol. Phylogenet. Evol.">
        <title>Genome-scale phylogeny and comparative genomics of the fungal order Sordariales.</title>
        <authorList>
            <person name="Hensen N."/>
            <person name="Bonometti L."/>
            <person name="Westerberg I."/>
            <person name="Brannstrom I.O."/>
            <person name="Guillou S."/>
            <person name="Cros-Aarteil S."/>
            <person name="Calhoun S."/>
            <person name="Haridas S."/>
            <person name="Kuo A."/>
            <person name="Mondo S."/>
            <person name="Pangilinan J."/>
            <person name="Riley R."/>
            <person name="LaButti K."/>
            <person name="Andreopoulos B."/>
            <person name="Lipzen A."/>
            <person name="Chen C."/>
            <person name="Yan M."/>
            <person name="Daum C."/>
            <person name="Ng V."/>
            <person name="Clum A."/>
            <person name="Steindorff A."/>
            <person name="Ohm R.A."/>
            <person name="Martin F."/>
            <person name="Silar P."/>
            <person name="Natvig D.O."/>
            <person name="Lalanne C."/>
            <person name="Gautier V."/>
            <person name="Ament-Velasquez S.L."/>
            <person name="Kruys A."/>
            <person name="Hutchinson M.I."/>
            <person name="Powell A.J."/>
            <person name="Barry K."/>
            <person name="Miller A.N."/>
            <person name="Grigoriev I.V."/>
            <person name="Debuchy R."/>
            <person name="Gladieux P."/>
            <person name="Hiltunen Thoren M."/>
            <person name="Johannesson H."/>
        </authorList>
    </citation>
    <scope>NUCLEOTIDE SEQUENCE</scope>
    <source>
        <strain evidence="2">PSN324</strain>
    </source>
</reference>
<feature type="compositionally biased region" description="Polar residues" evidence="1">
    <location>
        <begin position="20"/>
        <end position="42"/>
    </location>
</feature>
<dbReference type="EMBL" id="MU864986">
    <property type="protein sequence ID" value="KAK4461670.1"/>
    <property type="molecule type" value="Genomic_DNA"/>
</dbReference>
<feature type="compositionally biased region" description="Basic and acidic residues" evidence="1">
    <location>
        <begin position="121"/>
        <end position="133"/>
    </location>
</feature>
<proteinExistence type="predicted"/>
<evidence type="ECO:0000313" key="2">
    <source>
        <dbReference type="EMBL" id="KAK4461670.1"/>
    </source>
</evidence>
<reference evidence="2" key="2">
    <citation type="submission" date="2023-06" db="EMBL/GenBank/DDBJ databases">
        <authorList>
            <consortium name="Lawrence Berkeley National Laboratory"/>
            <person name="Mondo S.J."/>
            <person name="Hensen N."/>
            <person name="Bonometti L."/>
            <person name="Westerberg I."/>
            <person name="Brannstrom I.O."/>
            <person name="Guillou S."/>
            <person name="Cros-Aarteil S."/>
            <person name="Calhoun S."/>
            <person name="Haridas S."/>
            <person name="Kuo A."/>
            <person name="Pangilinan J."/>
            <person name="Riley R."/>
            <person name="Labutti K."/>
            <person name="Andreopoulos B."/>
            <person name="Lipzen A."/>
            <person name="Chen C."/>
            <person name="Yanf M."/>
            <person name="Daum C."/>
            <person name="Ng V."/>
            <person name="Clum A."/>
            <person name="Steindorff A."/>
            <person name="Ohm R."/>
            <person name="Martin F."/>
            <person name="Silar P."/>
            <person name="Natvig D."/>
            <person name="Lalanne C."/>
            <person name="Gautier V."/>
            <person name="Ament-Velasquez S.L."/>
            <person name="Kruys A."/>
            <person name="Hutchinson M.I."/>
            <person name="Powell A.J."/>
            <person name="Barry K."/>
            <person name="Miller A.N."/>
            <person name="Grigoriev I.V."/>
            <person name="Debuchy R."/>
            <person name="Gladieux P."/>
            <person name="Thoren M.H."/>
            <person name="Johannesson H."/>
        </authorList>
    </citation>
    <scope>NUCLEOTIDE SEQUENCE</scope>
    <source>
        <strain evidence="2">PSN324</strain>
    </source>
</reference>
<evidence type="ECO:0000256" key="1">
    <source>
        <dbReference type="SAM" id="MobiDB-lite"/>
    </source>
</evidence>
<protein>
    <submittedName>
        <fullName evidence="2">Uncharacterized protein</fullName>
    </submittedName>
</protein>
<feature type="region of interest" description="Disordered" evidence="1">
    <location>
        <begin position="1"/>
        <end position="133"/>
    </location>
</feature>
<comment type="caution">
    <text evidence="2">The sequence shown here is derived from an EMBL/GenBank/DDBJ whole genome shotgun (WGS) entry which is preliminary data.</text>
</comment>
<feature type="compositionally biased region" description="Low complexity" evidence="1">
    <location>
        <begin position="1"/>
        <end position="16"/>
    </location>
</feature>
<name>A0AAV9HNV8_9PEZI</name>
<evidence type="ECO:0000313" key="3">
    <source>
        <dbReference type="Proteomes" id="UP001321749"/>
    </source>
</evidence>
<sequence length="248" mass="26591">MSDKLPQGLPGLSGLPNFPRLSNLNPGGSETNTSVQVQPDSCNNRDRSAGAPSQPTSRVPSPARSLEPMLSVGRQSMLSPRSSQLLQPDPRLQPTQDDPIAPEDLLRCIYGTDSPYQGQKRPREAEFDDGPLAKRDRLEEELEALSATHRMATSALGLRVESVLPASTAPVASPISPDDIDALRVGDLRLGSSETVDLGTRRTLPVRSAKRRLPLRQPNEGEGGGSGRQGSPSDDEAEEDETGDKRDG</sequence>
<feature type="region of interest" description="Disordered" evidence="1">
    <location>
        <begin position="191"/>
        <end position="248"/>
    </location>
</feature>
<dbReference type="AlphaFoldDB" id="A0AAV9HNV8"/>
<keyword evidence="3" id="KW-1185">Reference proteome</keyword>
<dbReference type="Proteomes" id="UP001321749">
    <property type="component" value="Unassembled WGS sequence"/>
</dbReference>
<organism evidence="2 3">
    <name type="scientific">Cladorrhinum samala</name>
    <dbReference type="NCBI Taxonomy" id="585594"/>
    <lineage>
        <taxon>Eukaryota</taxon>
        <taxon>Fungi</taxon>
        <taxon>Dikarya</taxon>
        <taxon>Ascomycota</taxon>
        <taxon>Pezizomycotina</taxon>
        <taxon>Sordariomycetes</taxon>
        <taxon>Sordariomycetidae</taxon>
        <taxon>Sordariales</taxon>
        <taxon>Podosporaceae</taxon>
        <taxon>Cladorrhinum</taxon>
    </lineage>
</organism>
<feature type="compositionally biased region" description="Polar residues" evidence="1">
    <location>
        <begin position="73"/>
        <end position="86"/>
    </location>
</feature>
<accession>A0AAV9HNV8</accession>
<feature type="compositionally biased region" description="Acidic residues" evidence="1">
    <location>
        <begin position="233"/>
        <end position="242"/>
    </location>
</feature>
<gene>
    <name evidence="2" type="ORF">QBC42DRAFT_177977</name>
</gene>